<protein>
    <submittedName>
        <fullName evidence="1">Uncharacterized protein</fullName>
    </submittedName>
</protein>
<accession>A0AAD2A3X3</accession>
<dbReference type="Proteomes" id="UP000834106">
    <property type="component" value="Chromosome 17"/>
</dbReference>
<dbReference type="AlphaFoldDB" id="A0AAD2A3X3"/>
<sequence length="162" mass="18506">MLFSTASSRSERCRCPSFSIPHIPYGCIKNPTIFSLDARRELSNSFRKRGQEEGNQRKSRKSLKPLLSLPLSILLLALEEAINVFYHYIYEGSVDIDSVADPATILSSWSESLAYTLIFLIKGRLPWQGYRVEKGACHDSNQFRNVLKKMMNQRENLSSDTI</sequence>
<dbReference type="EMBL" id="OU503052">
    <property type="protein sequence ID" value="CAI9780968.1"/>
    <property type="molecule type" value="Genomic_DNA"/>
</dbReference>
<evidence type="ECO:0000313" key="2">
    <source>
        <dbReference type="Proteomes" id="UP000834106"/>
    </source>
</evidence>
<organism evidence="1 2">
    <name type="scientific">Fraxinus pennsylvanica</name>
    <dbReference type="NCBI Taxonomy" id="56036"/>
    <lineage>
        <taxon>Eukaryota</taxon>
        <taxon>Viridiplantae</taxon>
        <taxon>Streptophyta</taxon>
        <taxon>Embryophyta</taxon>
        <taxon>Tracheophyta</taxon>
        <taxon>Spermatophyta</taxon>
        <taxon>Magnoliopsida</taxon>
        <taxon>eudicotyledons</taxon>
        <taxon>Gunneridae</taxon>
        <taxon>Pentapetalae</taxon>
        <taxon>asterids</taxon>
        <taxon>lamiids</taxon>
        <taxon>Lamiales</taxon>
        <taxon>Oleaceae</taxon>
        <taxon>Oleeae</taxon>
        <taxon>Fraxinus</taxon>
    </lineage>
</organism>
<proteinExistence type="predicted"/>
<reference evidence="1" key="1">
    <citation type="submission" date="2023-05" db="EMBL/GenBank/DDBJ databases">
        <authorList>
            <person name="Huff M."/>
        </authorList>
    </citation>
    <scope>NUCLEOTIDE SEQUENCE</scope>
</reference>
<gene>
    <name evidence="1" type="ORF">FPE_LOCUS28398</name>
</gene>
<evidence type="ECO:0000313" key="1">
    <source>
        <dbReference type="EMBL" id="CAI9780968.1"/>
    </source>
</evidence>
<keyword evidence="2" id="KW-1185">Reference proteome</keyword>
<name>A0AAD2A3X3_9LAMI</name>